<organism evidence="2 3">
    <name type="scientific">Benzoatithermus flavus</name>
    <dbReference type="NCBI Taxonomy" id="3108223"/>
    <lineage>
        <taxon>Bacteria</taxon>
        <taxon>Pseudomonadati</taxon>
        <taxon>Pseudomonadota</taxon>
        <taxon>Alphaproteobacteria</taxon>
        <taxon>Geminicoccales</taxon>
        <taxon>Geminicoccaceae</taxon>
        <taxon>Benzoatithermus</taxon>
    </lineage>
</organism>
<dbReference type="PANTHER" id="PTHR46637">
    <property type="entry name" value="TIS1421-TRANSPOSASE PROTEIN A"/>
    <property type="match status" value="1"/>
</dbReference>
<evidence type="ECO:0000313" key="3">
    <source>
        <dbReference type="Proteomes" id="UP001375743"/>
    </source>
</evidence>
<evidence type="ECO:0000259" key="1">
    <source>
        <dbReference type="Pfam" id="PF13340"/>
    </source>
</evidence>
<comment type="caution">
    <text evidence="2">The sequence shown here is derived from an EMBL/GenBank/DDBJ whole genome shotgun (WGS) entry which is preliminary data.</text>
</comment>
<dbReference type="RefSeq" id="WP_418160895.1">
    <property type="nucleotide sequence ID" value="NZ_JBBLZC010000021.1"/>
</dbReference>
<dbReference type="Pfam" id="PF13340">
    <property type="entry name" value="DUF4096"/>
    <property type="match status" value="1"/>
</dbReference>
<protein>
    <submittedName>
        <fullName evidence="2">Transposase</fullName>
    </submittedName>
</protein>
<dbReference type="InterPro" id="IPR025161">
    <property type="entry name" value="IS402-like_dom"/>
</dbReference>
<dbReference type="PANTHER" id="PTHR46637:SF1">
    <property type="entry name" value="BLL5188 PROTEIN"/>
    <property type="match status" value="1"/>
</dbReference>
<sequence length="65" mass="7599">MPRHRLRDAVWVSLHAEIAAIPGIWKRGTERLRRFVEAVAYVLRTGVAWADLPERFGKPNSVYRR</sequence>
<dbReference type="Proteomes" id="UP001375743">
    <property type="component" value="Unassembled WGS sequence"/>
</dbReference>
<keyword evidence="3" id="KW-1185">Reference proteome</keyword>
<dbReference type="InterPro" id="IPR052909">
    <property type="entry name" value="Transposase_6_like"/>
</dbReference>
<accession>A0ABU8XV36</accession>
<proteinExistence type="predicted"/>
<gene>
    <name evidence="2" type="ORF">U1T56_17990</name>
</gene>
<reference evidence="2 3" key="1">
    <citation type="submission" date="2024-01" db="EMBL/GenBank/DDBJ databases">
        <title>Multi-omics insights into the function and evolution of sodium benzoate biodegradation pathways in Benzoatithermus flavus gen. nov., sp. nov. from hot spring.</title>
        <authorList>
            <person name="Hu C.-J."/>
            <person name="Li W.-J."/>
        </authorList>
    </citation>
    <scope>NUCLEOTIDE SEQUENCE [LARGE SCALE GENOMIC DNA]</scope>
    <source>
        <strain evidence="2 3">SYSU G07066</strain>
    </source>
</reference>
<dbReference type="EMBL" id="JBBLZC010000021">
    <property type="protein sequence ID" value="MEK0085048.1"/>
    <property type="molecule type" value="Genomic_DNA"/>
</dbReference>
<evidence type="ECO:0000313" key="2">
    <source>
        <dbReference type="EMBL" id="MEK0085048.1"/>
    </source>
</evidence>
<feature type="domain" description="Insertion element IS402-like" evidence="1">
    <location>
        <begin position="6"/>
        <end position="65"/>
    </location>
</feature>
<name>A0ABU8XV36_9PROT</name>